<organism evidence="2 3">
    <name type="scientific">Setaria viridis</name>
    <name type="common">Green bristlegrass</name>
    <name type="synonym">Setaria italica subsp. viridis</name>
    <dbReference type="NCBI Taxonomy" id="4556"/>
    <lineage>
        <taxon>Eukaryota</taxon>
        <taxon>Viridiplantae</taxon>
        <taxon>Streptophyta</taxon>
        <taxon>Embryophyta</taxon>
        <taxon>Tracheophyta</taxon>
        <taxon>Spermatophyta</taxon>
        <taxon>Magnoliopsida</taxon>
        <taxon>Liliopsida</taxon>
        <taxon>Poales</taxon>
        <taxon>Poaceae</taxon>
        <taxon>PACMAD clade</taxon>
        <taxon>Panicoideae</taxon>
        <taxon>Panicodae</taxon>
        <taxon>Paniceae</taxon>
        <taxon>Cenchrinae</taxon>
        <taxon>Setaria</taxon>
    </lineage>
</organism>
<dbReference type="EMBL" id="CM016556">
    <property type="protein sequence ID" value="TKW15330.1"/>
    <property type="molecule type" value="Genomic_DNA"/>
</dbReference>
<evidence type="ECO:0000313" key="2">
    <source>
        <dbReference type="EMBL" id="TKW15330.1"/>
    </source>
</evidence>
<dbReference type="AlphaFoldDB" id="A0A4U6UGU2"/>
<dbReference type="Gramene" id="TKW15330">
    <property type="protein sequence ID" value="TKW15330"/>
    <property type="gene ID" value="SEVIR_5G230650v2"/>
</dbReference>
<keyword evidence="1" id="KW-0732">Signal</keyword>
<reference evidence="2" key="1">
    <citation type="submission" date="2019-03" db="EMBL/GenBank/DDBJ databases">
        <title>WGS assembly of Setaria viridis.</title>
        <authorList>
            <person name="Huang P."/>
            <person name="Jenkins J."/>
            <person name="Grimwood J."/>
            <person name="Barry K."/>
            <person name="Healey A."/>
            <person name="Mamidi S."/>
            <person name="Sreedasyam A."/>
            <person name="Shu S."/>
            <person name="Feldman M."/>
            <person name="Wu J."/>
            <person name="Yu Y."/>
            <person name="Chen C."/>
            <person name="Johnson J."/>
            <person name="Rokhsar D."/>
            <person name="Baxter I."/>
            <person name="Schmutz J."/>
            <person name="Brutnell T."/>
            <person name="Kellogg E."/>
        </authorList>
    </citation>
    <scope>NUCLEOTIDE SEQUENCE [LARGE SCALE GENOMIC DNA]</scope>
</reference>
<accession>A0A4U6UGU2</accession>
<feature type="chain" id="PRO_5020345314" evidence="1">
    <location>
        <begin position="18"/>
        <end position="89"/>
    </location>
</feature>
<dbReference type="OMA" id="LICTKNV"/>
<feature type="signal peptide" evidence="1">
    <location>
        <begin position="1"/>
        <end position="17"/>
    </location>
</feature>
<evidence type="ECO:0000313" key="3">
    <source>
        <dbReference type="Proteomes" id="UP000298652"/>
    </source>
</evidence>
<evidence type="ECO:0000256" key="1">
    <source>
        <dbReference type="SAM" id="SignalP"/>
    </source>
</evidence>
<name>A0A4U6UGU2_SETVI</name>
<protein>
    <submittedName>
        <fullName evidence="2">Uncharacterized protein</fullName>
    </submittedName>
</protein>
<dbReference type="Proteomes" id="UP000298652">
    <property type="component" value="Chromosome 5"/>
</dbReference>
<sequence>MFAIFFNLTMLWRYLFSFYETCQSNSWMIADEKVSIHNTPLLYLHIKLICTKNVRLLYSKQLDIGSTDYRLGQGLYLEGKKISVVFQWQ</sequence>
<proteinExistence type="predicted"/>
<keyword evidence="3" id="KW-1185">Reference proteome</keyword>
<gene>
    <name evidence="2" type="ORF">SEVIR_5G230650v2</name>
</gene>